<dbReference type="PRINTS" id="PR00385">
    <property type="entry name" value="P450"/>
</dbReference>
<dbReference type="GO" id="GO:0016705">
    <property type="term" value="F:oxidoreductase activity, acting on paired donors, with incorporation or reduction of molecular oxygen"/>
    <property type="evidence" value="ECO:0007669"/>
    <property type="project" value="InterPro"/>
</dbReference>
<keyword evidence="6 10" id="KW-0560">Oxidoreductase</keyword>
<evidence type="ECO:0000256" key="3">
    <source>
        <dbReference type="ARBA" id="ARBA00010617"/>
    </source>
</evidence>
<evidence type="ECO:0000256" key="8">
    <source>
        <dbReference type="ARBA" id="ARBA00023033"/>
    </source>
</evidence>
<dbReference type="Gene3D" id="1.10.630.10">
    <property type="entry name" value="Cytochrome P450"/>
    <property type="match status" value="1"/>
</dbReference>
<dbReference type="PROSITE" id="PS00086">
    <property type="entry name" value="CYTOCHROME_P450"/>
    <property type="match status" value="1"/>
</dbReference>
<dbReference type="EMBL" id="BPWL01000001">
    <property type="protein sequence ID" value="GJJ06153.1"/>
    <property type="molecule type" value="Genomic_DNA"/>
</dbReference>
<comment type="pathway">
    <text evidence="2">Secondary metabolite biosynthesis.</text>
</comment>
<feature type="binding site" description="axial binding residue" evidence="9">
    <location>
        <position position="352"/>
    </location>
    <ligand>
        <name>heme</name>
        <dbReference type="ChEBI" id="CHEBI:30413"/>
    </ligand>
    <ligandPart>
        <name>Fe</name>
        <dbReference type="ChEBI" id="CHEBI:18248"/>
    </ligandPart>
</feature>
<evidence type="ECO:0000256" key="10">
    <source>
        <dbReference type="RuleBase" id="RU000461"/>
    </source>
</evidence>
<dbReference type="InterPro" id="IPR002401">
    <property type="entry name" value="Cyt_P450_E_grp-I"/>
</dbReference>
<proteinExistence type="inferred from homology"/>
<dbReference type="InterPro" id="IPR017972">
    <property type="entry name" value="Cyt_P450_CS"/>
</dbReference>
<gene>
    <name evidence="11" type="ORF">Clacol_000342</name>
</gene>
<protein>
    <recommendedName>
        <fullName evidence="13">Cytochrome P450</fullName>
    </recommendedName>
</protein>
<keyword evidence="12" id="KW-1185">Reference proteome</keyword>
<dbReference type="InterPro" id="IPR036396">
    <property type="entry name" value="Cyt_P450_sf"/>
</dbReference>
<evidence type="ECO:0000313" key="11">
    <source>
        <dbReference type="EMBL" id="GJJ06153.1"/>
    </source>
</evidence>
<evidence type="ECO:0000256" key="2">
    <source>
        <dbReference type="ARBA" id="ARBA00005179"/>
    </source>
</evidence>
<dbReference type="InterPro" id="IPR001128">
    <property type="entry name" value="Cyt_P450"/>
</dbReference>
<evidence type="ECO:0000256" key="1">
    <source>
        <dbReference type="ARBA" id="ARBA00001971"/>
    </source>
</evidence>
<dbReference type="SUPFAM" id="SSF48264">
    <property type="entry name" value="Cytochrome P450"/>
    <property type="match status" value="1"/>
</dbReference>
<dbReference type="PANTHER" id="PTHR46300">
    <property type="entry name" value="P450, PUTATIVE (EUROFUNG)-RELATED-RELATED"/>
    <property type="match status" value="1"/>
</dbReference>
<sequence length="425" mass="48132">MVSELFEQRWGLYSDRFKSTMLFDLVKFDWSVVLMQPDDKWKQHRSILHQYLNKPVIVQYQGTIERLSRTLLFHLHRTPEEFAAYSRHIIGAMVMEITYGIKTSLNNDPYVELAERALESFTQVSAPGAHLVDIIPILKYIPSWVPGAGFQKKAKTLREEFNAMITIPFAVVKPAIKAGNAPPSIVGTALGEINPESPHVTEEEITIRDIAGNIYMAAIDTTESALQMVFMAMLLYPDVQRKAQAELDTFLGTDKLPSLDDRKHLPYIEALIKETLRWHPVTPVGFPHLLKEDDIIGEYCVPKGTLVLGNAWSLLHSKSVYGDDAEEFNPDRFMNPQTKYPDSAFGFGRRICPGRHMADSILFILITNILYTFDIIPYKTSTGIELPSLDAFVPGIVSRPLPFQCQFIPRSSRTKAFLEQLSGLK</sequence>
<accession>A0AAV4ZYC1</accession>
<comment type="cofactor">
    <cofactor evidence="1 9">
        <name>heme</name>
        <dbReference type="ChEBI" id="CHEBI:30413"/>
    </cofactor>
</comment>
<dbReference type="PRINTS" id="PR00463">
    <property type="entry name" value="EP450I"/>
</dbReference>
<dbReference type="Pfam" id="PF00067">
    <property type="entry name" value="p450"/>
    <property type="match status" value="1"/>
</dbReference>
<evidence type="ECO:0000313" key="12">
    <source>
        <dbReference type="Proteomes" id="UP001050691"/>
    </source>
</evidence>
<keyword evidence="4 9" id="KW-0349">Heme</keyword>
<evidence type="ECO:0008006" key="13">
    <source>
        <dbReference type="Google" id="ProtNLM"/>
    </source>
</evidence>
<dbReference type="GO" id="GO:0004497">
    <property type="term" value="F:monooxygenase activity"/>
    <property type="evidence" value="ECO:0007669"/>
    <property type="project" value="UniProtKB-KW"/>
</dbReference>
<dbReference type="CDD" id="cd11065">
    <property type="entry name" value="CYP64-like"/>
    <property type="match status" value="1"/>
</dbReference>
<dbReference type="Proteomes" id="UP001050691">
    <property type="component" value="Unassembled WGS sequence"/>
</dbReference>
<reference evidence="11" key="1">
    <citation type="submission" date="2021-10" db="EMBL/GenBank/DDBJ databases">
        <title>De novo Genome Assembly of Clathrus columnatus (Basidiomycota, Fungi) Using Illumina and Nanopore Sequence Data.</title>
        <authorList>
            <person name="Ogiso-Tanaka E."/>
            <person name="Itagaki H."/>
            <person name="Hosoya T."/>
            <person name="Hosaka K."/>
        </authorList>
    </citation>
    <scope>NUCLEOTIDE SEQUENCE</scope>
    <source>
        <strain evidence="11">MO-923</strain>
    </source>
</reference>
<keyword evidence="7 9" id="KW-0408">Iron</keyword>
<evidence type="ECO:0000256" key="7">
    <source>
        <dbReference type="ARBA" id="ARBA00023004"/>
    </source>
</evidence>
<comment type="caution">
    <text evidence="11">The sequence shown here is derived from an EMBL/GenBank/DDBJ whole genome shotgun (WGS) entry which is preliminary data.</text>
</comment>
<dbReference type="PANTHER" id="PTHR46300:SF7">
    <property type="entry name" value="P450, PUTATIVE (EUROFUNG)-RELATED"/>
    <property type="match status" value="1"/>
</dbReference>
<dbReference type="GO" id="GO:0005506">
    <property type="term" value="F:iron ion binding"/>
    <property type="evidence" value="ECO:0007669"/>
    <property type="project" value="InterPro"/>
</dbReference>
<name>A0AAV4ZYC1_9AGAM</name>
<dbReference type="GO" id="GO:0020037">
    <property type="term" value="F:heme binding"/>
    <property type="evidence" value="ECO:0007669"/>
    <property type="project" value="InterPro"/>
</dbReference>
<keyword evidence="8 10" id="KW-0503">Monooxygenase</keyword>
<dbReference type="InterPro" id="IPR050364">
    <property type="entry name" value="Cytochrome_P450_fung"/>
</dbReference>
<keyword evidence="5 9" id="KW-0479">Metal-binding</keyword>
<evidence type="ECO:0000256" key="6">
    <source>
        <dbReference type="ARBA" id="ARBA00023002"/>
    </source>
</evidence>
<evidence type="ECO:0000256" key="4">
    <source>
        <dbReference type="ARBA" id="ARBA00022617"/>
    </source>
</evidence>
<organism evidence="11 12">
    <name type="scientific">Clathrus columnatus</name>
    <dbReference type="NCBI Taxonomy" id="1419009"/>
    <lineage>
        <taxon>Eukaryota</taxon>
        <taxon>Fungi</taxon>
        <taxon>Dikarya</taxon>
        <taxon>Basidiomycota</taxon>
        <taxon>Agaricomycotina</taxon>
        <taxon>Agaricomycetes</taxon>
        <taxon>Phallomycetidae</taxon>
        <taxon>Phallales</taxon>
        <taxon>Clathraceae</taxon>
        <taxon>Clathrus</taxon>
    </lineage>
</organism>
<comment type="similarity">
    <text evidence="3 10">Belongs to the cytochrome P450 family.</text>
</comment>
<evidence type="ECO:0000256" key="9">
    <source>
        <dbReference type="PIRSR" id="PIRSR602401-1"/>
    </source>
</evidence>
<dbReference type="AlphaFoldDB" id="A0AAV4ZYC1"/>
<evidence type="ECO:0000256" key="5">
    <source>
        <dbReference type="ARBA" id="ARBA00022723"/>
    </source>
</evidence>